<dbReference type="InterPro" id="IPR004495">
    <property type="entry name" value="Met-tRNA-synth_bsu_C"/>
</dbReference>
<dbReference type="PANTHER" id="PTHR11586:SF37">
    <property type="entry name" value="TRNA-BINDING DOMAIN-CONTAINING PROTEIN"/>
    <property type="match status" value="1"/>
</dbReference>
<dbReference type="GO" id="GO:0000049">
    <property type="term" value="F:tRNA binding"/>
    <property type="evidence" value="ECO:0007669"/>
    <property type="project" value="UniProtKB-KW"/>
</dbReference>
<keyword evidence="2" id="KW-0694">RNA-binding</keyword>
<dbReference type="CDD" id="cd02800">
    <property type="entry name" value="tRNA_bind_EcMetRS_like"/>
    <property type="match status" value="1"/>
</dbReference>
<gene>
    <name evidence="4" type="ORF">METZ01_LOCUS51772</name>
</gene>
<evidence type="ECO:0000256" key="2">
    <source>
        <dbReference type="ARBA" id="ARBA00022884"/>
    </source>
</evidence>
<reference evidence="4" key="1">
    <citation type="submission" date="2018-05" db="EMBL/GenBank/DDBJ databases">
        <authorList>
            <person name="Lanie J.A."/>
            <person name="Ng W.-L."/>
            <person name="Kazmierczak K.M."/>
            <person name="Andrzejewski T.M."/>
            <person name="Davidsen T.M."/>
            <person name="Wayne K.J."/>
            <person name="Tettelin H."/>
            <person name="Glass J.I."/>
            <person name="Rusch D."/>
            <person name="Podicherti R."/>
            <person name="Tsui H.-C.T."/>
            <person name="Winkler M.E."/>
        </authorList>
    </citation>
    <scope>NUCLEOTIDE SEQUENCE</scope>
</reference>
<dbReference type="Pfam" id="PF01588">
    <property type="entry name" value="tRNA_bind"/>
    <property type="match status" value="1"/>
</dbReference>
<evidence type="ECO:0000313" key="4">
    <source>
        <dbReference type="EMBL" id="SUZ98918.1"/>
    </source>
</evidence>
<dbReference type="GO" id="GO:0006431">
    <property type="term" value="P:methionyl-tRNA aminoacylation"/>
    <property type="evidence" value="ECO:0007669"/>
    <property type="project" value="InterPro"/>
</dbReference>
<protein>
    <recommendedName>
        <fullName evidence="3">tRNA-binding domain-containing protein</fullName>
    </recommendedName>
</protein>
<dbReference type="InterPro" id="IPR002547">
    <property type="entry name" value="tRNA-bd_dom"/>
</dbReference>
<dbReference type="Gene3D" id="2.40.50.140">
    <property type="entry name" value="Nucleic acid-binding proteins"/>
    <property type="match status" value="1"/>
</dbReference>
<dbReference type="PROSITE" id="PS50886">
    <property type="entry name" value="TRBD"/>
    <property type="match status" value="1"/>
</dbReference>
<organism evidence="4">
    <name type="scientific">marine metagenome</name>
    <dbReference type="NCBI Taxonomy" id="408172"/>
    <lineage>
        <taxon>unclassified sequences</taxon>
        <taxon>metagenomes</taxon>
        <taxon>ecological metagenomes</taxon>
    </lineage>
</organism>
<dbReference type="PANTHER" id="PTHR11586">
    <property type="entry name" value="TRNA-AMINOACYLATION COFACTOR ARC1 FAMILY MEMBER"/>
    <property type="match status" value="1"/>
</dbReference>
<dbReference type="GO" id="GO:0005524">
    <property type="term" value="F:ATP binding"/>
    <property type="evidence" value="ECO:0007669"/>
    <property type="project" value="InterPro"/>
</dbReference>
<keyword evidence="1" id="KW-0820">tRNA-binding</keyword>
<dbReference type="AlphaFoldDB" id="A0A381S6H7"/>
<dbReference type="EMBL" id="UINC01002651">
    <property type="protein sequence ID" value="SUZ98918.1"/>
    <property type="molecule type" value="Genomic_DNA"/>
</dbReference>
<evidence type="ECO:0000256" key="1">
    <source>
        <dbReference type="ARBA" id="ARBA00022555"/>
    </source>
</evidence>
<sequence>MEIELRTATIVTAERVPETDRLMRLEVDTGSEMRQLVAGIAGSYEADELPGLKITVVANLQPATIRGVESNGMVLAANTDDGPVLVTFAKDVPNGARVR</sequence>
<feature type="domain" description="TRNA-binding" evidence="3">
    <location>
        <begin position="1"/>
        <end position="99"/>
    </location>
</feature>
<dbReference type="InterPro" id="IPR051270">
    <property type="entry name" value="Tyrosine-tRNA_ligase_regulator"/>
</dbReference>
<proteinExistence type="predicted"/>
<name>A0A381S6H7_9ZZZZ</name>
<accession>A0A381S6H7</accession>
<evidence type="ECO:0000259" key="3">
    <source>
        <dbReference type="PROSITE" id="PS50886"/>
    </source>
</evidence>
<dbReference type="GO" id="GO:0004825">
    <property type="term" value="F:methionine-tRNA ligase activity"/>
    <property type="evidence" value="ECO:0007669"/>
    <property type="project" value="InterPro"/>
</dbReference>
<dbReference type="InterPro" id="IPR012340">
    <property type="entry name" value="NA-bd_OB-fold"/>
</dbReference>
<dbReference type="SUPFAM" id="SSF50249">
    <property type="entry name" value="Nucleic acid-binding proteins"/>
    <property type="match status" value="1"/>
</dbReference>